<dbReference type="RefSeq" id="WP_074472917.1">
    <property type="nucleotide sequence ID" value="NZ_FMCT01000002.1"/>
</dbReference>
<evidence type="ECO:0000256" key="4">
    <source>
        <dbReference type="ARBA" id="ARBA00023134"/>
    </source>
</evidence>
<evidence type="ECO:0000256" key="2">
    <source>
        <dbReference type="ARBA" id="ARBA00022741"/>
    </source>
</evidence>
<gene>
    <name evidence="5" type="ORF">GA0070563_10245</name>
</gene>
<dbReference type="InterPro" id="IPR052705">
    <property type="entry name" value="Gliding_Motility_GTPase"/>
</dbReference>
<dbReference type="GO" id="GO:0005525">
    <property type="term" value="F:GTP binding"/>
    <property type="evidence" value="ECO:0007669"/>
    <property type="project" value="UniProtKB-KW"/>
</dbReference>
<keyword evidence="2" id="KW-0547">Nucleotide-binding</keyword>
<accession>A0A1C4V5F7</accession>
<dbReference type="Proteomes" id="UP000183585">
    <property type="component" value="Unassembled WGS sequence"/>
</dbReference>
<name>A0A1C4V5F7_9ACTN</name>
<reference evidence="6" key="1">
    <citation type="submission" date="2016-06" db="EMBL/GenBank/DDBJ databases">
        <authorList>
            <person name="Varghese N."/>
            <person name="Submissions Spin"/>
        </authorList>
    </citation>
    <scope>NUCLEOTIDE SEQUENCE [LARGE SCALE GENOMIC DNA]</scope>
    <source>
        <strain evidence="6">DSM 43168</strain>
    </source>
</reference>
<dbReference type="InterPro" id="IPR027417">
    <property type="entry name" value="P-loop_NTPase"/>
</dbReference>
<keyword evidence="6" id="KW-1185">Reference proteome</keyword>
<dbReference type="Pfam" id="PF03029">
    <property type="entry name" value="ATP_bind_1"/>
    <property type="match status" value="1"/>
</dbReference>
<proteinExistence type="inferred from homology"/>
<dbReference type="PRINTS" id="PR00449">
    <property type="entry name" value="RASTRNSFRMNG"/>
</dbReference>
<dbReference type="CDD" id="cd00882">
    <property type="entry name" value="Ras_like_GTPase"/>
    <property type="match status" value="1"/>
</dbReference>
<evidence type="ECO:0000256" key="3">
    <source>
        <dbReference type="ARBA" id="ARBA00022801"/>
    </source>
</evidence>
<comment type="similarity">
    <text evidence="1">Belongs to the GPN-loop GTPase family.</text>
</comment>
<dbReference type="AlphaFoldDB" id="A0A1C4V5F7"/>
<evidence type="ECO:0008006" key="7">
    <source>
        <dbReference type="Google" id="ProtNLM"/>
    </source>
</evidence>
<organism evidence="5 6">
    <name type="scientific">Micromonospora carbonacea</name>
    <dbReference type="NCBI Taxonomy" id="47853"/>
    <lineage>
        <taxon>Bacteria</taxon>
        <taxon>Bacillati</taxon>
        <taxon>Actinomycetota</taxon>
        <taxon>Actinomycetes</taxon>
        <taxon>Micromonosporales</taxon>
        <taxon>Micromonosporaceae</taxon>
        <taxon>Micromonospora</taxon>
    </lineage>
</organism>
<protein>
    <recommendedName>
        <fullName evidence="7">ATP/GTP-binding protein</fullName>
    </recommendedName>
</protein>
<keyword evidence="3" id="KW-0378">Hydrolase</keyword>
<evidence type="ECO:0000313" key="6">
    <source>
        <dbReference type="Proteomes" id="UP000183585"/>
    </source>
</evidence>
<dbReference type="InterPro" id="IPR004130">
    <property type="entry name" value="Gpn"/>
</dbReference>
<sequence>MTVPALATSPRPTRDAYPGVKLMLTGPFGVGKTTLVGAVSDIAPVTTEVRMSTPGVDGTSRSPAKTTTTVAMDFGRLDVDGVTLYVFGTPGQDRFWFMWDAISRGVAGAVVLVDVRRLQDSFRHVDYVEHAGMPFVVAVNHFPDARAVAVSDVREALTLGSDVPIVDVDARDRDSVRHLLIALVQHALTRATAAPAPAAALAVRR</sequence>
<evidence type="ECO:0000256" key="1">
    <source>
        <dbReference type="ARBA" id="ARBA00005290"/>
    </source>
</evidence>
<dbReference type="EMBL" id="FMCT01000002">
    <property type="protein sequence ID" value="SCE79167.1"/>
    <property type="molecule type" value="Genomic_DNA"/>
</dbReference>
<dbReference type="GO" id="GO:0016787">
    <property type="term" value="F:hydrolase activity"/>
    <property type="evidence" value="ECO:0007669"/>
    <property type="project" value="UniProtKB-KW"/>
</dbReference>
<evidence type="ECO:0000313" key="5">
    <source>
        <dbReference type="EMBL" id="SCE79167.1"/>
    </source>
</evidence>
<dbReference type="Gene3D" id="3.40.50.300">
    <property type="entry name" value="P-loop containing nucleotide triphosphate hydrolases"/>
    <property type="match status" value="1"/>
</dbReference>
<dbReference type="PANTHER" id="PTHR42708">
    <property type="entry name" value="ATP/GTP-BINDING PROTEIN-RELATED"/>
    <property type="match status" value="1"/>
</dbReference>
<dbReference type="SUPFAM" id="SSF52540">
    <property type="entry name" value="P-loop containing nucleoside triphosphate hydrolases"/>
    <property type="match status" value="1"/>
</dbReference>
<keyword evidence="4" id="KW-0342">GTP-binding</keyword>
<dbReference type="PANTHER" id="PTHR42708:SF1">
    <property type="entry name" value="GLIDING MOTILITY PROTEIN MGLA"/>
    <property type="match status" value="1"/>
</dbReference>